<proteinExistence type="inferred from homology"/>
<organism evidence="4 5">
    <name type="scientific">Cotesia congregata</name>
    <name type="common">Parasitoid wasp</name>
    <name type="synonym">Apanteles congregatus</name>
    <dbReference type="NCBI Taxonomy" id="51543"/>
    <lineage>
        <taxon>Eukaryota</taxon>
        <taxon>Metazoa</taxon>
        <taxon>Ecdysozoa</taxon>
        <taxon>Arthropoda</taxon>
        <taxon>Hexapoda</taxon>
        <taxon>Insecta</taxon>
        <taxon>Pterygota</taxon>
        <taxon>Neoptera</taxon>
        <taxon>Endopterygota</taxon>
        <taxon>Hymenoptera</taxon>
        <taxon>Apocrita</taxon>
        <taxon>Ichneumonoidea</taxon>
        <taxon>Braconidae</taxon>
        <taxon>Microgastrinae</taxon>
        <taxon>Cotesia</taxon>
    </lineage>
</organism>
<evidence type="ECO:0000313" key="4">
    <source>
        <dbReference type="EMBL" id="CAG5074104.1"/>
    </source>
</evidence>
<sequence>MCSDLLGTTDLILLLLKKNCISMLGETLCILKPLIYLATRYLKGEESWLPWTTALSIGIFNLIIISNEESDEKYTLDQEKEINKRSLSILLYILRPPCFKKFVEKKFDHFVKNVCPSVPLGKFIAKIIINRSMHVRKSYFYIWSC</sequence>
<keyword evidence="5" id="KW-1185">Reference proteome</keyword>
<dbReference type="Proteomes" id="UP000786811">
    <property type="component" value="Unassembled WGS sequence"/>
</dbReference>
<dbReference type="GO" id="GO:0007031">
    <property type="term" value="P:peroxisome organization"/>
    <property type="evidence" value="ECO:0007669"/>
    <property type="project" value="UniProtKB-KW"/>
</dbReference>
<protein>
    <recommendedName>
        <fullName evidence="2 3">Peroxisomal membrane protein PEX16</fullName>
    </recommendedName>
</protein>
<evidence type="ECO:0000256" key="1">
    <source>
        <dbReference type="ARBA" id="ARBA00009505"/>
    </source>
</evidence>
<dbReference type="PANTHER" id="PTHR13299:SF0">
    <property type="entry name" value="PEROXISOMAL MEMBRANE PROTEIN PEX16"/>
    <property type="match status" value="1"/>
</dbReference>
<name>A0A8J2H3C2_COTCN</name>
<comment type="caution">
    <text evidence="4">The sequence shown here is derived from an EMBL/GenBank/DDBJ whole genome shotgun (WGS) entry which is preliminary data.</text>
</comment>
<comment type="similarity">
    <text evidence="1 3">Belongs to the peroxin-16 family.</text>
</comment>
<dbReference type="AlphaFoldDB" id="A0A8J2H3C2"/>
<dbReference type="Pfam" id="PF08610">
    <property type="entry name" value="Pex16"/>
    <property type="match status" value="1"/>
</dbReference>
<dbReference type="GO" id="GO:0005778">
    <property type="term" value="C:peroxisomal membrane"/>
    <property type="evidence" value="ECO:0007669"/>
    <property type="project" value="UniProtKB-SubCell"/>
</dbReference>
<keyword evidence="3" id="KW-0576">Peroxisome</keyword>
<gene>
    <name evidence="4" type="ORF">HICCMSTLAB_LOCUS876</name>
</gene>
<dbReference type="OrthoDB" id="2021143at2759"/>
<evidence type="ECO:0000313" key="5">
    <source>
        <dbReference type="Proteomes" id="UP000786811"/>
    </source>
</evidence>
<evidence type="ECO:0000256" key="2">
    <source>
        <dbReference type="ARBA" id="ARBA00018577"/>
    </source>
</evidence>
<dbReference type="InterPro" id="IPR013919">
    <property type="entry name" value="Pex16"/>
</dbReference>
<dbReference type="EMBL" id="CAJNRD030001114">
    <property type="protein sequence ID" value="CAG5074104.1"/>
    <property type="molecule type" value="Genomic_DNA"/>
</dbReference>
<keyword evidence="3" id="KW-0962">Peroxisome biogenesis</keyword>
<reference evidence="4" key="1">
    <citation type="submission" date="2021-04" db="EMBL/GenBank/DDBJ databases">
        <authorList>
            <person name="Chebbi M.A.C M."/>
        </authorList>
    </citation>
    <scope>NUCLEOTIDE SEQUENCE</scope>
</reference>
<dbReference type="PANTHER" id="PTHR13299">
    <property type="entry name" value="PEROXISOMAL MEMBRANE PROTEIN PEX16"/>
    <property type="match status" value="1"/>
</dbReference>
<comment type="subcellular location">
    <subcellularLocation>
        <location evidence="3">Peroxisome membrane</location>
    </subcellularLocation>
</comment>
<evidence type="ECO:0000256" key="3">
    <source>
        <dbReference type="RuleBase" id="RU365003"/>
    </source>
</evidence>
<accession>A0A8J2H3C2</accession>